<dbReference type="AlphaFoldDB" id="A0AAN8MPB3"/>
<feature type="region of interest" description="Disordered" evidence="1">
    <location>
        <begin position="1"/>
        <end position="64"/>
    </location>
</feature>
<evidence type="ECO:0000313" key="3">
    <source>
        <dbReference type="Proteomes" id="UP001313282"/>
    </source>
</evidence>
<organism evidence="2 3">
    <name type="scientific">Orbilia javanica</name>
    <dbReference type="NCBI Taxonomy" id="47235"/>
    <lineage>
        <taxon>Eukaryota</taxon>
        <taxon>Fungi</taxon>
        <taxon>Dikarya</taxon>
        <taxon>Ascomycota</taxon>
        <taxon>Pezizomycotina</taxon>
        <taxon>Orbiliomycetes</taxon>
        <taxon>Orbiliales</taxon>
        <taxon>Orbiliaceae</taxon>
        <taxon>Orbilia</taxon>
    </lineage>
</organism>
<feature type="compositionally biased region" description="Acidic residues" evidence="1">
    <location>
        <begin position="245"/>
        <end position="254"/>
    </location>
</feature>
<gene>
    <name evidence="2" type="ORF">TWF718_010964</name>
</gene>
<keyword evidence="3" id="KW-1185">Reference proteome</keyword>
<protein>
    <submittedName>
        <fullName evidence="2">Uncharacterized protein</fullName>
    </submittedName>
</protein>
<accession>A0AAN8MPB3</accession>
<comment type="caution">
    <text evidence="2">The sequence shown here is derived from an EMBL/GenBank/DDBJ whole genome shotgun (WGS) entry which is preliminary data.</text>
</comment>
<dbReference type="Proteomes" id="UP001313282">
    <property type="component" value="Unassembled WGS sequence"/>
</dbReference>
<evidence type="ECO:0000256" key="1">
    <source>
        <dbReference type="SAM" id="MobiDB-lite"/>
    </source>
</evidence>
<evidence type="ECO:0000313" key="2">
    <source>
        <dbReference type="EMBL" id="KAK6333141.1"/>
    </source>
</evidence>
<proteinExistence type="predicted"/>
<feature type="region of interest" description="Disordered" evidence="1">
    <location>
        <begin position="242"/>
        <end position="267"/>
    </location>
</feature>
<reference evidence="2 3" key="1">
    <citation type="submission" date="2019-10" db="EMBL/GenBank/DDBJ databases">
        <authorList>
            <person name="Palmer J.M."/>
        </authorList>
    </citation>
    <scope>NUCLEOTIDE SEQUENCE [LARGE SCALE GENOMIC DNA]</scope>
    <source>
        <strain evidence="2 3">TWF718</strain>
    </source>
</reference>
<dbReference type="EMBL" id="JAVHNR010000009">
    <property type="protein sequence ID" value="KAK6333141.1"/>
    <property type="molecule type" value="Genomic_DNA"/>
</dbReference>
<name>A0AAN8MPB3_9PEZI</name>
<sequence length="267" mass="30451">MDPTTEIEVPPRYLSVSPVAPTVSPLTTPPRSPQAEDYDSQATIDDPSIDHSEGENTHNGSWGKTHITSRVQANSPPPVLQFWNPHSFLETSERLSLRIDTQSAPPLWCGVRQVLSNVRNESDSSTVSPSEPCLYQRDNSRGNGRYYNAHDSHSYVPSPSASGIMDEDYMAANVDSLATARSRLVEELVYETIKARHAEKTSFDSYIERERRVRGKKVPGRLGMPREKTNIDKLIEALEWVKREEEEEEEEEEREQVSRKRKRRKMK</sequence>